<feature type="transmembrane region" description="Helical" evidence="6">
    <location>
        <begin position="370"/>
        <end position="392"/>
    </location>
</feature>
<dbReference type="Proteomes" id="UP000278143">
    <property type="component" value="Unassembled WGS sequence"/>
</dbReference>
<keyword evidence="3 6" id="KW-1133">Transmembrane helix</keyword>
<feature type="transmembrane region" description="Helical" evidence="6">
    <location>
        <begin position="199"/>
        <end position="217"/>
    </location>
</feature>
<feature type="compositionally biased region" description="Polar residues" evidence="5">
    <location>
        <begin position="414"/>
        <end position="423"/>
    </location>
</feature>
<evidence type="ECO:0000313" key="8">
    <source>
        <dbReference type="Proteomes" id="UP000278143"/>
    </source>
</evidence>
<keyword evidence="2 6" id="KW-0812">Transmembrane</keyword>
<dbReference type="OrthoDB" id="196103at2759"/>
<evidence type="ECO:0000256" key="5">
    <source>
        <dbReference type="SAM" id="MobiDB-lite"/>
    </source>
</evidence>
<feature type="transmembrane region" description="Helical" evidence="6">
    <location>
        <begin position="266"/>
        <end position="285"/>
    </location>
</feature>
<gene>
    <name evidence="7" type="ORF">SYNPS1DRAFT_20562</name>
</gene>
<evidence type="ECO:0000256" key="1">
    <source>
        <dbReference type="ARBA" id="ARBA00004141"/>
    </source>
</evidence>
<feature type="transmembrane region" description="Helical" evidence="6">
    <location>
        <begin position="24"/>
        <end position="41"/>
    </location>
</feature>
<dbReference type="SUPFAM" id="SSF103473">
    <property type="entry name" value="MFS general substrate transporter"/>
    <property type="match status" value="1"/>
</dbReference>
<dbReference type="Pfam" id="PF05978">
    <property type="entry name" value="UNC-93"/>
    <property type="match status" value="1"/>
</dbReference>
<feature type="transmembrane region" description="Helical" evidence="6">
    <location>
        <begin position="73"/>
        <end position="93"/>
    </location>
</feature>
<dbReference type="Gene3D" id="1.20.1250.20">
    <property type="entry name" value="MFS general substrate transporter like domains"/>
    <property type="match status" value="1"/>
</dbReference>
<reference evidence="7" key="1">
    <citation type="submission" date="2018-07" db="EMBL/GenBank/DDBJ databases">
        <title>Leveraging single-cell genomics to expand the Fungal Tree of Life.</title>
        <authorList>
            <consortium name="DOE Joint Genome Institute"/>
            <person name="Ahrendt S.R."/>
            <person name="Quandt C.A."/>
            <person name="Ciobanu D."/>
            <person name="Clum A."/>
            <person name="Salamov A."/>
            <person name="Andreopoulos B."/>
            <person name="Cheng J.-F."/>
            <person name="Woyke T."/>
            <person name="Pelin A."/>
            <person name="Henrissat B."/>
            <person name="Reynolds N."/>
            <person name="Benny G.L."/>
            <person name="Smith M.E."/>
            <person name="James T.Y."/>
            <person name="Grigoriev I.V."/>
        </authorList>
    </citation>
    <scope>NUCLEOTIDE SEQUENCE</scope>
    <source>
        <strain evidence="7">Benny S71-1</strain>
    </source>
</reference>
<evidence type="ECO:0000313" key="7">
    <source>
        <dbReference type="EMBL" id="RKP28067.1"/>
    </source>
</evidence>
<organism evidence="7 8">
    <name type="scientific">Syncephalis pseudoplumigaleata</name>
    <dbReference type="NCBI Taxonomy" id="1712513"/>
    <lineage>
        <taxon>Eukaryota</taxon>
        <taxon>Fungi</taxon>
        <taxon>Fungi incertae sedis</taxon>
        <taxon>Zoopagomycota</taxon>
        <taxon>Zoopagomycotina</taxon>
        <taxon>Zoopagomycetes</taxon>
        <taxon>Zoopagales</taxon>
        <taxon>Piptocephalidaceae</taxon>
        <taxon>Syncephalis</taxon>
    </lineage>
</organism>
<dbReference type="InterPro" id="IPR036259">
    <property type="entry name" value="MFS_trans_sf"/>
</dbReference>
<keyword evidence="8" id="KW-1185">Reference proteome</keyword>
<sequence>MFNALNGMGGGGQVNGDVSAKANTALYACFAVFGVIAGAIHNMLGSKLLMLIGSLTYVLYAGSYLSYNHTGSSGFSIAAGAILGIGAALLWTAQGAIMMSYPTEDRKGRFISTFWVIFNLGGVIGGIIPLIANFHSTARSVNDGTYIAFIVIMAAASAIPLLMVSPRAMVRDDGTQVVMEKSRGVKEEVMGMLKAFTDWRMLCLLPMFLASNWFYSYQFDGYNAPLFTVRTRGLNNVFYWGAQMAGALGICYYLDSPRFKRSTKAVCSLLAMAVAFCVVWGGGLAQQLQYTAETAKQDIDFTDSSRAAGPIVLYTFYGLLDAILQSWCYWIMGALTNEPSVLARYAGLYKGVQSAGGAISWAIASGKVSLLTQLIINWGLLVVAVVPAYFVARQVEDTSSDKPQQPAADLVQMSDKNFQPPSV</sequence>
<feature type="transmembrane region" description="Helical" evidence="6">
    <location>
        <begin position="144"/>
        <end position="164"/>
    </location>
</feature>
<dbReference type="PANTHER" id="PTHR23294">
    <property type="entry name" value="ET TRANSLATION PRODUCT-RELATED"/>
    <property type="match status" value="1"/>
</dbReference>
<evidence type="ECO:0000256" key="6">
    <source>
        <dbReference type="SAM" id="Phobius"/>
    </source>
</evidence>
<evidence type="ECO:0000256" key="2">
    <source>
        <dbReference type="ARBA" id="ARBA00022692"/>
    </source>
</evidence>
<dbReference type="GO" id="GO:0016020">
    <property type="term" value="C:membrane"/>
    <property type="evidence" value="ECO:0007669"/>
    <property type="project" value="UniProtKB-SubCell"/>
</dbReference>
<feature type="transmembrane region" description="Helical" evidence="6">
    <location>
        <begin position="237"/>
        <end position="254"/>
    </location>
</feature>
<dbReference type="InterPro" id="IPR051617">
    <property type="entry name" value="UNC-93-like_regulator"/>
</dbReference>
<proteinExistence type="predicted"/>
<feature type="transmembrane region" description="Helical" evidence="6">
    <location>
        <begin position="347"/>
        <end position="364"/>
    </location>
</feature>
<keyword evidence="4 6" id="KW-0472">Membrane</keyword>
<comment type="subcellular location">
    <subcellularLocation>
        <location evidence="1">Membrane</location>
        <topology evidence="1">Multi-pass membrane protein</topology>
    </subcellularLocation>
</comment>
<feature type="region of interest" description="Disordered" evidence="5">
    <location>
        <begin position="400"/>
        <end position="423"/>
    </location>
</feature>
<dbReference type="AlphaFoldDB" id="A0A4P9Z603"/>
<feature type="transmembrane region" description="Helical" evidence="6">
    <location>
        <begin position="48"/>
        <end position="67"/>
    </location>
</feature>
<dbReference type="EMBL" id="KZ989121">
    <property type="protein sequence ID" value="RKP28067.1"/>
    <property type="molecule type" value="Genomic_DNA"/>
</dbReference>
<protein>
    <submittedName>
        <fullName evidence="7">Major facilitator superfamily domain-containing protein</fullName>
    </submittedName>
</protein>
<evidence type="ECO:0000256" key="3">
    <source>
        <dbReference type="ARBA" id="ARBA00022989"/>
    </source>
</evidence>
<feature type="transmembrane region" description="Helical" evidence="6">
    <location>
        <begin position="114"/>
        <end position="132"/>
    </location>
</feature>
<dbReference type="InterPro" id="IPR010291">
    <property type="entry name" value="Ion_channel_UNC-93"/>
</dbReference>
<accession>A0A4P9Z603</accession>
<evidence type="ECO:0000256" key="4">
    <source>
        <dbReference type="ARBA" id="ARBA00023136"/>
    </source>
</evidence>
<feature type="transmembrane region" description="Helical" evidence="6">
    <location>
        <begin position="311"/>
        <end position="335"/>
    </location>
</feature>
<name>A0A4P9Z603_9FUNG</name>
<dbReference type="PANTHER" id="PTHR23294:SF59">
    <property type="entry name" value="UNC93-LIKE PROTEIN C922.05C"/>
    <property type="match status" value="1"/>
</dbReference>